<dbReference type="EMBL" id="VLLG01000002">
    <property type="protein sequence ID" value="TWI92403.1"/>
    <property type="molecule type" value="Genomic_DNA"/>
</dbReference>
<dbReference type="AlphaFoldDB" id="A0A562TGF0"/>
<proteinExistence type="predicted"/>
<feature type="transmembrane region" description="Helical" evidence="1">
    <location>
        <begin position="172"/>
        <end position="191"/>
    </location>
</feature>
<evidence type="ECO:0000313" key="3">
    <source>
        <dbReference type="EMBL" id="TWI92403.1"/>
    </source>
</evidence>
<dbReference type="Proteomes" id="UP000316778">
    <property type="component" value="Unassembled WGS sequence"/>
</dbReference>
<dbReference type="Pfam" id="PF04536">
    <property type="entry name" value="TPM_phosphatase"/>
    <property type="match status" value="1"/>
</dbReference>
<keyword evidence="1" id="KW-0472">Membrane</keyword>
<gene>
    <name evidence="3" type="ORF">LX66_1792</name>
</gene>
<accession>A0A562TGF0</accession>
<name>A0A562TGF0_CHIJA</name>
<evidence type="ECO:0000256" key="1">
    <source>
        <dbReference type="SAM" id="Phobius"/>
    </source>
</evidence>
<evidence type="ECO:0000259" key="2">
    <source>
        <dbReference type="Pfam" id="PF04536"/>
    </source>
</evidence>
<dbReference type="PANTHER" id="PTHR30373">
    <property type="entry name" value="UPF0603 PROTEIN YGCG"/>
    <property type="match status" value="1"/>
</dbReference>
<keyword evidence="1" id="KW-1133">Transmembrane helix</keyword>
<organism evidence="3 4">
    <name type="scientific">Chitinophaga japonensis</name>
    <name type="common">Flexibacter japonensis</name>
    <dbReference type="NCBI Taxonomy" id="104662"/>
    <lineage>
        <taxon>Bacteria</taxon>
        <taxon>Pseudomonadati</taxon>
        <taxon>Bacteroidota</taxon>
        <taxon>Chitinophagia</taxon>
        <taxon>Chitinophagales</taxon>
        <taxon>Chitinophagaceae</taxon>
        <taxon>Chitinophaga</taxon>
    </lineage>
</organism>
<comment type="caution">
    <text evidence="3">The sequence shown here is derived from an EMBL/GenBank/DDBJ whole genome shotgun (WGS) entry which is preliminary data.</text>
</comment>
<evidence type="ECO:0000313" key="4">
    <source>
        <dbReference type="Proteomes" id="UP000316778"/>
    </source>
</evidence>
<protein>
    <recommendedName>
        <fullName evidence="2">TPM domain-containing protein</fullName>
    </recommendedName>
</protein>
<dbReference type="Gene3D" id="3.10.310.50">
    <property type="match status" value="1"/>
</dbReference>
<dbReference type="OrthoDB" id="9810918at2"/>
<feature type="domain" description="TPM" evidence="2">
    <location>
        <begin position="33"/>
        <end position="156"/>
    </location>
</feature>
<dbReference type="PANTHER" id="PTHR30373:SF2">
    <property type="entry name" value="UPF0603 PROTEIN YGCG"/>
    <property type="match status" value="1"/>
</dbReference>
<reference evidence="3 4" key="1">
    <citation type="journal article" date="2013" name="Stand. Genomic Sci.">
        <title>Genomic Encyclopedia of Type Strains, Phase I: The one thousand microbial genomes (KMG-I) project.</title>
        <authorList>
            <person name="Kyrpides N.C."/>
            <person name="Woyke T."/>
            <person name="Eisen J.A."/>
            <person name="Garrity G."/>
            <person name="Lilburn T.G."/>
            <person name="Beck B.J."/>
            <person name="Whitman W.B."/>
            <person name="Hugenholtz P."/>
            <person name="Klenk H.P."/>
        </authorList>
    </citation>
    <scope>NUCLEOTIDE SEQUENCE [LARGE SCALE GENOMIC DNA]</scope>
    <source>
        <strain evidence="3 4">DSM 13484</strain>
    </source>
</reference>
<keyword evidence="1" id="KW-0812">Transmembrane</keyword>
<keyword evidence="4" id="KW-1185">Reference proteome</keyword>
<dbReference type="RefSeq" id="WP_145711912.1">
    <property type="nucleotide sequence ID" value="NZ_BAAAFY010000001.1"/>
</dbReference>
<dbReference type="InterPro" id="IPR007621">
    <property type="entry name" value="TPM_dom"/>
</dbReference>
<sequence length="250" mass="26062">MKHCWLWLGILLITGLQVFAQEIPPRPNPPRLVNDLAGVLLRQEAEALENKLVAYNDSTSTQIAIVTVNTTGDYDISEVALKILRDWGVGSREKNNGLVILAAIEDRRVRIETGYGLEGAVPDAIANRIIDGIIVPNFREGHYYQGLDEAVDAIEKAAAGEYKGIPKKKKPVSGGSIFVLIVIAVILLSIFNNRGGGGTSINRRGWGGWGGFPMGGGFGGGSRGGWGGGGGGFGGFGGGSGGGGGASGSW</sequence>